<sequence length="104" mass="11129">MSDIADKYRLKIVAQGQVDFMTGDFNCEITDTGAGASFEVNMASVSGTIGGKLKTENRDIKATVSGSVGINFGGGIQFDLDRGIKINAAFIFGGCIEISWRKRK</sequence>
<dbReference type="RefSeq" id="WP_184652153.1">
    <property type="nucleotide sequence ID" value="NZ_JACHFR010000002.1"/>
</dbReference>
<organism evidence="1 2">
    <name type="scientific">Treponema rectale</name>
    <dbReference type="NCBI Taxonomy" id="744512"/>
    <lineage>
        <taxon>Bacteria</taxon>
        <taxon>Pseudomonadati</taxon>
        <taxon>Spirochaetota</taxon>
        <taxon>Spirochaetia</taxon>
        <taxon>Spirochaetales</taxon>
        <taxon>Treponemataceae</taxon>
        <taxon>Treponema</taxon>
    </lineage>
</organism>
<dbReference type="EMBL" id="JACHFR010000002">
    <property type="protein sequence ID" value="MBB5218707.1"/>
    <property type="molecule type" value="Genomic_DNA"/>
</dbReference>
<name>A0A840SAG7_9SPIR</name>
<evidence type="ECO:0000313" key="2">
    <source>
        <dbReference type="Proteomes" id="UP000578697"/>
    </source>
</evidence>
<gene>
    <name evidence="1" type="ORF">HNP77_001076</name>
</gene>
<comment type="caution">
    <text evidence="1">The sequence shown here is derived from an EMBL/GenBank/DDBJ whole genome shotgun (WGS) entry which is preliminary data.</text>
</comment>
<dbReference type="AlphaFoldDB" id="A0A840SAG7"/>
<protein>
    <submittedName>
        <fullName evidence="1">Uncharacterized protein</fullName>
    </submittedName>
</protein>
<accession>A0A840SAG7</accession>
<reference evidence="1 2" key="1">
    <citation type="submission" date="2020-08" db="EMBL/GenBank/DDBJ databases">
        <title>Genomic Encyclopedia of Type Strains, Phase IV (KMG-IV): sequencing the most valuable type-strain genomes for metagenomic binning, comparative biology and taxonomic classification.</title>
        <authorList>
            <person name="Goeker M."/>
        </authorList>
    </citation>
    <scope>NUCLEOTIDE SEQUENCE [LARGE SCALE GENOMIC DNA]</scope>
    <source>
        <strain evidence="1 2">DSM 103679</strain>
    </source>
</reference>
<dbReference type="Proteomes" id="UP000578697">
    <property type="component" value="Unassembled WGS sequence"/>
</dbReference>
<keyword evidence="2" id="KW-1185">Reference proteome</keyword>
<proteinExistence type="predicted"/>
<evidence type="ECO:0000313" key="1">
    <source>
        <dbReference type="EMBL" id="MBB5218707.1"/>
    </source>
</evidence>